<feature type="domain" description="HTH marR-type" evidence="2">
    <location>
        <begin position="4"/>
        <end position="138"/>
    </location>
</feature>
<keyword evidence="3" id="KW-0238">DNA-binding</keyword>
<dbReference type="STRING" id="200378.SAMN05216553_103291"/>
<proteinExistence type="predicted"/>
<dbReference type="Pfam" id="PF01047">
    <property type="entry name" value="MarR"/>
    <property type="match status" value="1"/>
</dbReference>
<reference evidence="4" key="1">
    <citation type="submission" date="2016-10" db="EMBL/GenBank/DDBJ databases">
        <authorList>
            <person name="Varghese N."/>
            <person name="Submissions S."/>
        </authorList>
    </citation>
    <scope>NUCLEOTIDE SEQUENCE [LARGE SCALE GENOMIC DNA]</scope>
    <source>
        <strain evidence="4">CGMCC 4.3506</strain>
    </source>
</reference>
<name>A0A1G7NY89_9PSEU</name>
<dbReference type="SUPFAM" id="SSF46785">
    <property type="entry name" value="Winged helix' DNA-binding domain"/>
    <property type="match status" value="1"/>
</dbReference>
<dbReference type="Proteomes" id="UP000199623">
    <property type="component" value="Unassembled WGS sequence"/>
</dbReference>
<dbReference type="Gene3D" id="1.10.10.10">
    <property type="entry name" value="Winged helix-like DNA-binding domain superfamily/Winged helix DNA-binding domain"/>
    <property type="match status" value="1"/>
</dbReference>
<dbReference type="InterPro" id="IPR000835">
    <property type="entry name" value="HTH_MarR-typ"/>
</dbReference>
<dbReference type="RefSeq" id="WP_245743833.1">
    <property type="nucleotide sequence ID" value="NZ_FNCC01000003.1"/>
</dbReference>
<evidence type="ECO:0000256" key="1">
    <source>
        <dbReference type="SAM" id="MobiDB-lite"/>
    </source>
</evidence>
<feature type="region of interest" description="Disordered" evidence="1">
    <location>
        <begin position="140"/>
        <end position="162"/>
    </location>
</feature>
<accession>A0A1G7NY89</accession>
<dbReference type="GO" id="GO:0006950">
    <property type="term" value="P:response to stress"/>
    <property type="evidence" value="ECO:0007669"/>
    <property type="project" value="TreeGrafter"/>
</dbReference>
<evidence type="ECO:0000259" key="2">
    <source>
        <dbReference type="PROSITE" id="PS50995"/>
    </source>
</evidence>
<protein>
    <submittedName>
        <fullName evidence="3">DNA-binding transcriptional regulator, MarR family</fullName>
    </submittedName>
</protein>
<dbReference type="PROSITE" id="PS50995">
    <property type="entry name" value="HTH_MARR_2"/>
    <property type="match status" value="1"/>
</dbReference>
<gene>
    <name evidence="3" type="ORF">SAMN05216553_103291</name>
</gene>
<dbReference type="AlphaFoldDB" id="A0A1G7NY89"/>
<dbReference type="PANTHER" id="PTHR33164:SF94">
    <property type="entry name" value="TRANSCRIPTIONAL REGULATORY PROTEIN-RELATED"/>
    <property type="match status" value="1"/>
</dbReference>
<dbReference type="InterPro" id="IPR039422">
    <property type="entry name" value="MarR/SlyA-like"/>
</dbReference>
<dbReference type="SMART" id="SM00347">
    <property type="entry name" value="HTH_MARR"/>
    <property type="match status" value="1"/>
</dbReference>
<dbReference type="EMBL" id="FNCC01000003">
    <property type="protein sequence ID" value="SDF78837.1"/>
    <property type="molecule type" value="Genomic_DNA"/>
</dbReference>
<organism evidence="3 4">
    <name type="scientific">Lentzea fradiae</name>
    <dbReference type="NCBI Taxonomy" id="200378"/>
    <lineage>
        <taxon>Bacteria</taxon>
        <taxon>Bacillati</taxon>
        <taxon>Actinomycetota</taxon>
        <taxon>Actinomycetes</taxon>
        <taxon>Pseudonocardiales</taxon>
        <taxon>Pseudonocardiaceae</taxon>
        <taxon>Lentzea</taxon>
    </lineage>
</organism>
<dbReference type="InterPro" id="IPR036390">
    <property type="entry name" value="WH_DNA-bd_sf"/>
</dbReference>
<evidence type="ECO:0000313" key="4">
    <source>
        <dbReference type="Proteomes" id="UP000199623"/>
    </source>
</evidence>
<dbReference type="PANTHER" id="PTHR33164">
    <property type="entry name" value="TRANSCRIPTIONAL REGULATOR, MARR FAMILY"/>
    <property type="match status" value="1"/>
</dbReference>
<dbReference type="InterPro" id="IPR036388">
    <property type="entry name" value="WH-like_DNA-bd_sf"/>
</dbReference>
<dbReference type="GO" id="GO:0003700">
    <property type="term" value="F:DNA-binding transcription factor activity"/>
    <property type="evidence" value="ECO:0007669"/>
    <property type="project" value="InterPro"/>
</dbReference>
<evidence type="ECO:0000313" key="3">
    <source>
        <dbReference type="EMBL" id="SDF78837.1"/>
    </source>
</evidence>
<feature type="compositionally biased region" description="Basic and acidic residues" evidence="1">
    <location>
        <begin position="145"/>
        <end position="162"/>
    </location>
</feature>
<dbReference type="GO" id="GO:0003677">
    <property type="term" value="F:DNA binding"/>
    <property type="evidence" value="ECO:0007669"/>
    <property type="project" value="UniProtKB-KW"/>
</dbReference>
<sequence length="162" mass="17643">MSDADDLTDAVLTASRLLVAVSARSLAAVEETLTLPQLRLVVLLDSRGPMSLTALADLLEVNPSTAKRMIDRLVTAGMVAREPNPTSRREVVVVVTGEGSRVVREVMARRRAEISTIVARMPEHLRHGLVEALAAFAEAGGEPRWSARDQTPERPRDRAEVD</sequence>
<keyword evidence="4" id="KW-1185">Reference proteome</keyword>